<dbReference type="AlphaFoldDB" id="A0ABD5P8U0"/>
<evidence type="ECO:0000259" key="4">
    <source>
        <dbReference type="PROSITE" id="PS51186"/>
    </source>
</evidence>
<feature type="region of interest" description="Disordered" evidence="3">
    <location>
        <begin position="75"/>
        <end position="101"/>
    </location>
</feature>
<dbReference type="Proteomes" id="UP001595921">
    <property type="component" value="Unassembled WGS sequence"/>
</dbReference>
<dbReference type="InterPro" id="IPR000182">
    <property type="entry name" value="GNAT_dom"/>
</dbReference>
<dbReference type="CDD" id="cd04301">
    <property type="entry name" value="NAT_SF"/>
    <property type="match status" value="1"/>
</dbReference>
<dbReference type="PANTHER" id="PTHR43877">
    <property type="entry name" value="AMINOALKYLPHOSPHONATE N-ACETYLTRANSFERASE-RELATED-RELATED"/>
    <property type="match status" value="1"/>
</dbReference>
<dbReference type="EC" id="2.3.-.-" evidence="5"/>
<dbReference type="RefSeq" id="WP_267622535.1">
    <property type="nucleotide sequence ID" value="NZ_JAODIW010000006.1"/>
</dbReference>
<evidence type="ECO:0000313" key="5">
    <source>
        <dbReference type="EMBL" id="MFC4357163.1"/>
    </source>
</evidence>
<dbReference type="SUPFAM" id="SSF55729">
    <property type="entry name" value="Acyl-CoA N-acyltransferases (Nat)"/>
    <property type="match status" value="1"/>
</dbReference>
<dbReference type="PANTHER" id="PTHR43877:SF2">
    <property type="entry name" value="AMINOALKYLPHOSPHONATE N-ACETYLTRANSFERASE-RELATED"/>
    <property type="match status" value="1"/>
</dbReference>
<dbReference type="InterPro" id="IPR050832">
    <property type="entry name" value="Bact_Acetyltransf"/>
</dbReference>
<evidence type="ECO:0000313" key="6">
    <source>
        <dbReference type="Proteomes" id="UP001595921"/>
    </source>
</evidence>
<gene>
    <name evidence="5" type="ORF">ACFO0N_04265</name>
</gene>
<keyword evidence="2 5" id="KW-0012">Acyltransferase</keyword>
<organism evidence="5 6">
    <name type="scientific">Halobium salinum</name>
    <dbReference type="NCBI Taxonomy" id="1364940"/>
    <lineage>
        <taxon>Archaea</taxon>
        <taxon>Methanobacteriati</taxon>
        <taxon>Methanobacteriota</taxon>
        <taxon>Stenosarchaea group</taxon>
        <taxon>Halobacteria</taxon>
        <taxon>Halobacteriales</taxon>
        <taxon>Haloferacaceae</taxon>
        <taxon>Halobium</taxon>
    </lineage>
</organism>
<dbReference type="Pfam" id="PF00583">
    <property type="entry name" value="Acetyltransf_1"/>
    <property type="match status" value="1"/>
</dbReference>
<accession>A0ABD5P8U0</accession>
<dbReference type="Gene3D" id="3.40.630.30">
    <property type="match status" value="1"/>
</dbReference>
<reference evidence="5 6" key="1">
    <citation type="journal article" date="2019" name="Int. J. Syst. Evol. Microbiol.">
        <title>The Global Catalogue of Microorganisms (GCM) 10K type strain sequencing project: providing services to taxonomists for standard genome sequencing and annotation.</title>
        <authorList>
            <consortium name="The Broad Institute Genomics Platform"/>
            <consortium name="The Broad Institute Genome Sequencing Center for Infectious Disease"/>
            <person name="Wu L."/>
            <person name="Ma J."/>
        </authorList>
    </citation>
    <scope>NUCLEOTIDE SEQUENCE [LARGE SCALE GENOMIC DNA]</scope>
    <source>
        <strain evidence="5 6">CGMCC 1.12553</strain>
    </source>
</reference>
<feature type="compositionally biased region" description="Acidic residues" evidence="3">
    <location>
        <begin position="89"/>
        <end position="101"/>
    </location>
</feature>
<sequence>MTVDVRPYRGDDPDDRAGLWALKRAFELGLGSGTGGEEKRETYEGKLTDDYRERWLAWADRCVEEDADCIVVAETGESGDGRDGGVGADEADGAGGEDDAADASGGDLVGYAFLLPESMAFVWDAAVLNELFVAPEHRGTGLADDLMAAVLDAARDQTLPLDRLVLDVDRENDRARAFYDRHGFEHWGEMVAREL</sequence>
<proteinExistence type="predicted"/>
<feature type="domain" description="N-acetyltransferase" evidence="4">
    <location>
        <begin position="49"/>
        <end position="195"/>
    </location>
</feature>
<dbReference type="EMBL" id="JBHSDS010000003">
    <property type="protein sequence ID" value="MFC4357163.1"/>
    <property type="molecule type" value="Genomic_DNA"/>
</dbReference>
<comment type="caution">
    <text evidence="5">The sequence shown here is derived from an EMBL/GenBank/DDBJ whole genome shotgun (WGS) entry which is preliminary data.</text>
</comment>
<name>A0ABD5P8U0_9EURY</name>
<evidence type="ECO:0000256" key="2">
    <source>
        <dbReference type="ARBA" id="ARBA00023315"/>
    </source>
</evidence>
<keyword evidence="1 5" id="KW-0808">Transferase</keyword>
<dbReference type="InterPro" id="IPR016181">
    <property type="entry name" value="Acyl_CoA_acyltransferase"/>
</dbReference>
<protein>
    <submittedName>
        <fullName evidence="5">GNAT family N-acetyltransferase</fullName>
        <ecNumber evidence="5">2.3.-.-</ecNumber>
    </submittedName>
</protein>
<evidence type="ECO:0000256" key="3">
    <source>
        <dbReference type="SAM" id="MobiDB-lite"/>
    </source>
</evidence>
<keyword evidence="6" id="KW-1185">Reference proteome</keyword>
<evidence type="ECO:0000256" key="1">
    <source>
        <dbReference type="ARBA" id="ARBA00022679"/>
    </source>
</evidence>
<dbReference type="GO" id="GO:0016746">
    <property type="term" value="F:acyltransferase activity"/>
    <property type="evidence" value="ECO:0007669"/>
    <property type="project" value="UniProtKB-KW"/>
</dbReference>
<dbReference type="PROSITE" id="PS51186">
    <property type="entry name" value="GNAT"/>
    <property type="match status" value="1"/>
</dbReference>